<name>A0ABW7KK24_9NOCA</name>
<evidence type="ECO:0000313" key="6">
    <source>
        <dbReference type="Proteomes" id="UP001609176"/>
    </source>
</evidence>
<evidence type="ECO:0000256" key="1">
    <source>
        <dbReference type="SAM" id="Phobius"/>
    </source>
</evidence>
<protein>
    <submittedName>
        <fullName evidence="4">Uncharacterized protein</fullName>
    </submittedName>
</protein>
<reference evidence="5 6" key="1">
    <citation type="submission" date="2024-10" db="EMBL/GenBank/DDBJ databases">
        <authorList>
            <person name="Riesco R."/>
        </authorList>
    </citation>
    <scope>NUCLEOTIDE SEQUENCE [LARGE SCALE GENOMIC DNA]</scope>
    <source>
        <strain evidence="4 6">NCIMB 15448</strain>
        <strain evidence="2 5">NCIMB 15449</strain>
        <strain evidence="3 7">NCIMB 15450</strain>
    </source>
</reference>
<organism evidence="4 6">
    <name type="scientific">Antrihabitans spumae</name>
    <dbReference type="NCBI Taxonomy" id="3373370"/>
    <lineage>
        <taxon>Bacteria</taxon>
        <taxon>Bacillati</taxon>
        <taxon>Actinomycetota</taxon>
        <taxon>Actinomycetes</taxon>
        <taxon>Mycobacteriales</taxon>
        <taxon>Nocardiaceae</taxon>
        <taxon>Antrihabitans</taxon>
    </lineage>
</organism>
<keyword evidence="7" id="KW-1185">Reference proteome</keyword>
<comment type="caution">
    <text evidence="4">The sequence shown here is derived from an EMBL/GenBank/DDBJ whole genome shotgun (WGS) entry which is preliminary data.</text>
</comment>
<keyword evidence="1" id="KW-1133">Transmembrane helix</keyword>
<dbReference type="EMBL" id="JBIMSP010000018">
    <property type="protein sequence ID" value="MFH5242820.1"/>
    <property type="molecule type" value="Genomic_DNA"/>
</dbReference>
<evidence type="ECO:0000313" key="3">
    <source>
        <dbReference type="EMBL" id="MFH5228518.1"/>
    </source>
</evidence>
<gene>
    <name evidence="4" type="ORF">ACHIPV_13125</name>
    <name evidence="2" type="ORF">ACHIPZ_01795</name>
    <name evidence="3" type="ORF">ACHIRB_08005</name>
</gene>
<sequence>MATITAGELSARSTVPHFRARPIRAAALATLGRRGYRAIAAASPYLTVVATIATGLLVAAGSTP</sequence>
<dbReference type="Proteomes" id="UP001609176">
    <property type="component" value="Unassembled WGS sequence"/>
</dbReference>
<keyword evidence="1" id="KW-0472">Membrane</keyword>
<accession>A0ABW7KK24</accession>
<evidence type="ECO:0000313" key="4">
    <source>
        <dbReference type="EMBL" id="MFH5242820.1"/>
    </source>
</evidence>
<dbReference type="EMBL" id="JBIMSO010000005">
    <property type="protein sequence ID" value="MFH5206967.1"/>
    <property type="molecule type" value="Genomic_DNA"/>
</dbReference>
<evidence type="ECO:0000313" key="2">
    <source>
        <dbReference type="EMBL" id="MFH5206967.1"/>
    </source>
</evidence>
<proteinExistence type="predicted"/>
<feature type="transmembrane region" description="Helical" evidence="1">
    <location>
        <begin position="38"/>
        <end position="60"/>
    </location>
</feature>
<evidence type="ECO:0000313" key="7">
    <source>
        <dbReference type="Proteomes" id="UP001609219"/>
    </source>
</evidence>
<dbReference type="RefSeq" id="WP_395112384.1">
    <property type="nucleotide sequence ID" value="NZ_JBIMSN010000029.1"/>
</dbReference>
<dbReference type="EMBL" id="JBIMSN010000029">
    <property type="protein sequence ID" value="MFH5228518.1"/>
    <property type="molecule type" value="Genomic_DNA"/>
</dbReference>
<evidence type="ECO:0000313" key="5">
    <source>
        <dbReference type="Proteomes" id="UP001609175"/>
    </source>
</evidence>
<dbReference type="Proteomes" id="UP001609175">
    <property type="component" value="Unassembled WGS sequence"/>
</dbReference>
<keyword evidence="1" id="KW-0812">Transmembrane</keyword>
<dbReference type="Proteomes" id="UP001609219">
    <property type="component" value="Unassembled WGS sequence"/>
</dbReference>